<evidence type="ECO:0000313" key="1">
    <source>
        <dbReference type="EMBL" id="SBT25959.1"/>
    </source>
</evidence>
<organism evidence="1 3">
    <name type="scientific">Orrella dioscoreae</name>
    <dbReference type="NCBI Taxonomy" id="1851544"/>
    <lineage>
        <taxon>Bacteria</taxon>
        <taxon>Pseudomonadati</taxon>
        <taxon>Pseudomonadota</taxon>
        <taxon>Betaproteobacteria</taxon>
        <taxon>Burkholderiales</taxon>
        <taxon>Alcaligenaceae</taxon>
        <taxon>Orrella</taxon>
    </lineage>
</organism>
<dbReference type="AlphaFoldDB" id="A0A1C3K378"/>
<reference evidence="1 3" key="1">
    <citation type="submission" date="2016-06" db="EMBL/GenBank/DDBJ databases">
        <authorList>
            <person name="Kjaerup R.B."/>
            <person name="Dalgaard T.S."/>
            <person name="Juul-Madsen H.R."/>
        </authorList>
    </citation>
    <scope>NUCLEOTIDE SEQUENCE [LARGE SCALE GENOMIC DNA]</scope>
    <source>
        <strain evidence="1">Orrdi1</strain>
    </source>
</reference>
<dbReference type="KEGG" id="odi:ODI_R3044"/>
<proteinExistence type="predicted"/>
<dbReference type="EMBL" id="FLRC01000023">
    <property type="protein sequence ID" value="SBT25959.1"/>
    <property type="molecule type" value="Genomic_DNA"/>
</dbReference>
<protein>
    <submittedName>
        <fullName evidence="1">Uncharacterized protein</fullName>
    </submittedName>
</protein>
<reference evidence="2 3" key="2">
    <citation type="submission" date="2017-08" db="EMBL/GenBank/DDBJ databases">
        <authorList>
            <person name="de Groot N.N."/>
        </authorList>
    </citation>
    <scope>NUCLEOTIDE SEQUENCE [LARGE SCALE GENOMIC DNA]</scope>
    <source>
        <strain evidence="2">Orrdi1</strain>
    </source>
</reference>
<keyword evidence="3" id="KW-1185">Reference proteome</keyword>
<dbReference type="STRING" id="1851544.ODI_01767"/>
<dbReference type="EMBL" id="LT907988">
    <property type="protein sequence ID" value="SOE50895.1"/>
    <property type="molecule type" value="Genomic_DNA"/>
</dbReference>
<dbReference type="Proteomes" id="UP000078558">
    <property type="component" value="Chromosome I"/>
</dbReference>
<evidence type="ECO:0000313" key="3">
    <source>
        <dbReference type="Proteomes" id="UP000078558"/>
    </source>
</evidence>
<gene>
    <name evidence="1" type="ORF">ODI_01767</name>
    <name evidence="2" type="ORF">ODI_R3044</name>
</gene>
<accession>A0A1C3K378</accession>
<name>A0A1C3K378_9BURK</name>
<evidence type="ECO:0000313" key="2">
    <source>
        <dbReference type="EMBL" id="SOE50895.1"/>
    </source>
</evidence>
<sequence>MNCPVPGFAAPDFSRDFISDQAMAFVRHDISVSRKPTTTRGMQLLTERCTAHLQALCNCSPNTAETHSAQAVAEALHASPVTIDTDRSTTFALFLQVRGHPKSVVITTEELMRFLMNRAQLASS</sequence>